<evidence type="ECO:0000313" key="1">
    <source>
        <dbReference type="Proteomes" id="UP000301870"/>
    </source>
</evidence>
<accession>A0A9J7E1B6</accession>
<dbReference type="Proteomes" id="UP000301870">
    <property type="component" value="Chromosome 14"/>
</dbReference>
<dbReference type="AlphaFoldDB" id="A0A9J7E1B6"/>
<organism evidence="1 2">
    <name type="scientific">Spodoptera litura</name>
    <name type="common">Asian cotton leafworm</name>
    <dbReference type="NCBI Taxonomy" id="69820"/>
    <lineage>
        <taxon>Eukaryota</taxon>
        <taxon>Metazoa</taxon>
        <taxon>Ecdysozoa</taxon>
        <taxon>Arthropoda</taxon>
        <taxon>Hexapoda</taxon>
        <taxon>Insecta</taxon>
        <taxon>Pterygota</taxon>
        <taxon>Neoptera</taxon>
        <taxon>Endopterygota</taxon>
        <taxon>Lepidoptera</taxon>
        <taxon>Glossata</taxon>
        <taxon>Ditrysia</taxon>
        <taxon>Noctuoidea</taxon>
        <taxon>Noctuidae</taxon>
        <taxon>Amphipyrinae</taxon>
        <taxon>Spodoptera</taxon>
    </lineage>
</organism>
<sequence length="261" mass="29419">MGHLLWSLGKLVNDPSTALLDELRQRVFKKKEPVDSISIEEAAASGSESIEVKSIPLTDAANSTTNSFYTIKNNDAETATISVQTGSGYFTRRQVSIQVKGSVIGKHNKSTSVQATLQSDRCTGASVVITKRDAKTMPMKLKVCRGHRDIVAILRQWPLGDYRLYRHISIFQSFMLSLKDFLKSFSIEKIENLPACYAPESEMLKLYKSASIDYLVDNEKPHRRKSNTRYSVKPRILCENSVTLKCRDINYVQNKYNTGLN</sequence>
<dbReference type="GeneID" id="111352039"/>
<protein>
    <submittedName>
        <fullName evidence="2">Uncharacterized protein LOC111352039</fullName>
    </submittedName>
</protein>
<proteinExistence type="predicted"/>
<name>A0A9J7E1B6_SPOLT</name>
<gene>
    <name evidence="2" type="primary">LOC111352039</name>
</gene>
<evidence type="ECO:0000313" key="2">
    <source>
        <dbReference type="RefSeq" id="XP_022820117.1"/>
    </source>
</evidence>
<dbReference type="OrthoDB" id="7469714at2759"/>
<reference evidence="2" key="1">
    <citation type="submission" date="2025-08" db="UniProtKB">
        <authorList>
            <consortium name="RefSeq"/>
        </authorList>
    </citation>
    <scope>IDENTIFICATION</scope>
    <source>
        <strain evidence="2">Ishihara</strain>
        <tissue evidence="2">Whole body</tissue>
    </source>
</reference>
<dbReference type="KEGG" id="sliu:111352039"/>
<keyword evidence="1" id="KW-1185">Reference proteome</keyword>
<dbReference type="RefSeq" id="XP_022820117.1">
    <property type="nucleotide sequence ID" value="XM_022964349.1"/>
</dbReference>